<dbReference type="Pfam" id="PF13812">
    <property type="entry name" value="PPR_3"/>
    <property type="match status" value="1"/>
</dbReference>
<evidence type="ECO:0000256" key="2">
    <source>
        <dbReference type="PROSITE-ProRule" id="PRU00708"/>
    </source>
</evidence>
<comment type="caution">
    <text evidence="3">The sequence shown here is derived from an EMBL/GenBank/DDBJ whole genome shotgun (WGS) entry which is preliminary data.</text>
</comment>
<evidence type="ECO:0000313" key="6">
    <source>
        <dbReference type="Proteomes" id="UP000583929"/>
    </source>
</evidence>
<name>A0A7J6DUV2_CANSA</name>
<protein>
    <recommendedName>
        <fullName evidence="7">Pentatricopeptide repeat-containing protein</fullName>
    </recommendedName>
</protein>
<evidence type="ECO:0000256" key="1">
    <source>
        <dbReference type="ARBA" id="ARBA00022737"/>
    </source>
</evidence>
<feature type="repeat" description="PPR" evidence="2">
    <location>
        <begin position="657"/>
        <end position="691"/>
    </location>
</feature>
<accession>A0A7J6DUV2</accession>
<evidence type="ECO:0000313" key="3">
    <source>
        <dbReference type="EMBL" id="KAF4349786.1"/>
    </source>
</evidence>
<dbReference type="EMBL" id="JAATIQ010000020">
    <property type="protein sequence ID" value="KAF4400039.1"/>
    <property type="molecule type" value="Genomic_DNA"/>
</dbReference>
<dbReference type="Proteomes" id="UP000525078">
    <property type="component" value="Unassembled WGS sequence"/>
</dbReference>
<keyword evidence="6" id="KW-1185">Reference proteome</keyword>
<dbReference type="PANTHER" id="PTHR47859">
    <property type="entry name" value="PENTATRICOPEPTIDE REPEAT-CONTAINING PROTEIN"/>
    <property type="match status" value="1"/>
</dbReference>
<keyword evidence="1" id="KW-0677">Repeat</keyword>
<feature type="repeat" description="PPR" evidence="2">
    <location>
        <begin position="552"/>
        <end position="586"/>
    </location>
</feature>
<dbReference type="InterPro" id="IPR002885">
    <property type="entry name" value="PPR_rpt"/>
</dbReference>
<dbReference type="Proteomes" id="UP000583929">
    <property type="component" value="Unassembled WGS sequence"/>
</dbReference>
<dbReference type="Pfam" id="PF13041">
    <property type="entry name" value="PPR_2"/>
    <property type="match status" value="1"/>
</dbReference>
<dbReference type="Gene3D" id="1.25.40.10">
    <property type="entry name" value="Tetratricopeptide repeat domain"/>
    <property type="match status" value="4"/>
</dbReference>
<gene>
    <name evidence="3" type="ORF">F8388_002508</name>
    <name evidence="4" type="ORF">G4B88_021253</name>
</gene>
<dbReference type="EMBL" id="JAATIP010000385">
    <property type="protein sequence ID" value="KAF4349786.1"/>
    <property type="molecule type" value="Genomic_DNA"/>
</dbReference>
<dbReference type="PANTHER" id="PTHR47859:SF1">
    <property type="entry name" value="PENTATRICOPEPTIDE REPEAT-CONTAINING PROTEIN"/>
    <property type="match status" value="1"/>
</dbReference>
<sequence>MYRTLTKIRLRSFADSFRNSRAQEHGWSGQAKEALLCRDFTTSKHSITKPMQMQIVDALRLGERSKASSLLLSLHHGNYSLRANDFVYILSYCARSPDPLFVLETWKVMDENDIRPDTITSLLMLRALCKGGYLDEALNLINFLGESLGIYPLPCIYNSFLGACAETQSIGHANQCLDLMDRRMVGKNEVTYSELLKLAVSQKNLSVVQEIWKECFRNYSLNIFSLKRFIWSFTRLGDLKSAYDALQQMVVLAIRGNTSLYSTEGKLCFSRLDIPIPSKHDREQFYLTKLDSDTNKDQSIFSVKVRETAHIQGRMFHTCESKPVMKALRCSFNDVISACAYLNNNGLAEPLLAQMQVLGLEPSIHTYDGFIRAVVSERGFSAGMEVLKIMQHKNLKASDRTVATLSVSCSKALELDLAEALLHRLSICPYPHPFNVFFAACDTLDQPERAVRVLAKMRNLKLLPDIRTYELLFSLFGNVNAPYEKGNMLSHLDVAKRINAIEMDMAKNGVQHSHLSMKNLLKAIGAEEMIKELIHYFHVAESLFSRSKIYLGTPICNTVLHYLVEAKEIGMAIELFKHMKSCGMLPNDATYNIMIDCCSTLRSFRSACALVSMMIRDGFYPQAMTFTTLMKILLENDNYGGALNLLEQAITEGVQLDVLLFNTILKKACEQGMIDVIEFVVEQMHQENIQPDSSTCNYVFSAYHDRGFYNTAMEALQVLSMRVLGEEFGDLPKEMEVEYNFILAEEAEAESRILQLFENFQEDRAVALLNLRWCAMLGFSISWSPNESSWAKRLSTNYNTRKGLR</sequence>
<dbReference type="PROSITE" id="PS51375">
    <property type="entry name" value="PPR"/>
    <property type="match status" value="3"/>
</dbReference>
<dbReference type="InterPro" id="IPR011990">
    <property type="entry name" value="TPR-like_helical_dom_sf"/>
</dbReference>
<dbReference type="NCBIfam" id="TIGR00756">
    <property type="entry name" value="PPR"/>
    <property type="match status" value="2"/>
</dbReference>
<feature type="repeat" description="PPR" evidence="2">
    <location>
        <begin position="587"/>
        <end position="621"/>
    </location>
</feature>
<dbReference type="Pfam" id="PF01535">
    <property type="entry name" value="PPR"/>
    <property type="match status" value="1"/>
</dbReference>
<dbReference type="AlphaFoldDB" id="A0A7J6DUV2"/>
<organism evidence="3 5">
    <name type="scientific">Cannabis sativa</name>
    <name type="common">Hemp</name>
    <name type="synonym">Marijuana</name>
    <dbReference type="NCBI Taxonomy" id="3483"/>
    <lineage>
        <taxon>Eukaryota</taxon>
        <taxon>Viridiplantae</taxon>
        <taxon>Streptophyta</taxon>
        <taxon>Embryophyta</taxon>
        <taxon>Tracheophyta</taxon>
        <taxon>Spermatophyta</taxon>
        <taxon>Magnoliopsida</taxon>
        <taxon>eudicotyledons</taxon>
        <taxon>Gunneridae</taxon>
        <taxon>Pentapetalae</taxon>
        <taxon>rosids</taxon>
        <taxon>fabids</taxon>
        <taxon>Rosales</taxon>
        <taxon>Cannabaceae</taxon>
        <taxon>Cannabis</taxon>
    </lineage>
</organism>
<proteinExistence type="predicted"/>
<evidence type="ECO:0000313" key="4">
    <source>
        <dbReference type="EMBL" id="KAF4400039.1"/>
    </source>
</evidence>
<evidence type="ECO:0008006" key="7">
    <source>
        <dbReference type="Google" id="ProtNLM"/>
    </source>
</evidence>
<reference evidence="5 6" key="1">
    <citation type="journal article" date="2020" name="bioRxiv">
        <title>Sequence and annotation of 42 cannabis genomes reveals extensive copy number variation in cannabinoid synthesis and pathogen resistance genes.</title>
        <authorList>
            <person name="Mckernan K.J."/>
            <person name="Helbert Y."/>
            <person name="Kane L.T."/>
            <person name="Ebling H."/>
            <person name="Zhang L."/>
            <person name="Liu B."/>
            <person name="Eaton Z."/>
            <person name="Mclaughlin S."/>
            <person name="Kingan S."/>
            <person name="Baybayan P."/>
            <person name="Concepcion G."/>
            <person name="Jordan M."/>
            <person name="Riva A."/>
            <person name="Barbazuk W."/>
            <person name="Harkins T."/>
        </authorList>
    </citation>
    <scope>NUCLEOTIDE SEQUENCE [LARGE SCALE GENOMIC DNA]</scope>
    <source>
        <strain evidence="5 6">cv. Jamaican Lion 4</strain>
        <strain evidence="4">Father</strain>
        <strain evidence="3">Mother</strain>
        <tissue evidence="3">Leaf</tissue>
    </source>
</reference>
<evidence type="ECO:0000313" key="5">
    <source>
        <dbReference type="Proteomes" id="UP000525078"/>
    </source>
</evidence>